<organism evidence="1">
    <name type="scientific">Anguilla anguilla</name>
    <name type="common">European freshwater eel</name>
    <name type="synonym">Muraena anguilla</name>
    <dbReference type="NCBI Taxonomy" id="7936"/>
    <lineage>
        <taxon>Eukaryota</taxon>
        <taxon>Metazoa</taxon>
        <taxon>Chordata</taxon>
        <taxon>Craniata</taxon>
        <taxon>Vertebrata</taxon>
        <taxon>Euteleostomi</taxon>
        <taxon>Actinopterygii</taxon>
        <taxon>Neopterygii</taxon>
        <taxon>Teleostei</taxon>
        <taxon>Anguilliformes</taxon>
        <taxon>Anguillidae</taxon>
        <taxon>Anguilla</taxon>
    </lineage>
</organism>
<sequence length="13" mass="1449">MCGTRLDRRNLGG</sequence>
<accession>A0A0E9XPX9</accession>
<proteinExistence type="predicted"/>
<reference evidence="1" key="1">
    <citation type="submission" date="2014-11" db="EMBL/GenBank/DDBJ databases">
        <authorList>
            <person name="Amaro Gonzalez C."/>
        </authorList>
    </citation>
    <scope>NUCLEOTIDE SEQUENCE</scope>
</reference>
<protein>
    <submittedName>
        <fullName evidence="1">Uncharacterized protein</fullName>
    </submittedName>
</protein>
<name>A0A0E9XPX9_ANGAN</name>
<reference evidence="1" key="2">
    <citation type="journal article" date="2015" name="Fish Shellfish Immunol.">
        <title>Early steps in the European eel (Anguilla anguilla)-Vibrio vulnificus interaction in the gills: Role of the RtxA13 toxin.</title>
        <authorList>
            <person name="Callol A."/>
            <person name="Pajuelo D."/>
            <person name="Ebbesson L."/>
            <person name="Teles M."/>
            <person name="MacKenzie S."/>
            <person name="Amaro C."/>
        </authorList>
    </citation>
    <scope>NUCLEOTIDE SEQUENCE</scope>
</reference>
<evidence type="ECO:0000313" key="1">
    <source>
        <dbReference type="EMBL" id="JAI03734.1"/>
    </source>
</evidence>
<dbReference type="EMBL" id="GBXM01004844">
    <property type="protein sequence ID" value="JAI03734.1"/>
    <property type="molecule type" value="Transcribed_RNA"/>
</dbReference>